<name>A0AAV9Q9Q7_9PEZI</name>
<dbReference type="EMBL" id="JAXLQG010000008">
    <property type="protein sequence ID" value="KAK5536661.1"/>
    <property type="molecule type" value="Genomic_DNA"/>
</dbReference>
<feature type="region of interest" description="Disordered" evidence="1">
    <location>
        <begin position="187"/>
        <end position="217"/>
    </location>
</feature>
<evidence type="ECO:0000313" key="3">
    <source>
        <dbReference type="Proteomes" id="UP001345827"/>
    </source>
</evidence>
<accession>A0AAV9Q9Q7</accession>
<feature type="region of interest" description="Disordered" evidence="1">
    <location>
        <begin position="153"/>
        <end position="173"/>
    </location>
</feature>
<proteinExistence type="predicted"/>
<reference evidence="2 3" key="1">
    <citation type="submission" date="2023-06" db="EMBL/GenBank/DDBJ databases">
        <title>Black Yeasts Isolated from many extreme environments.</title>
        <authorList>
            <person name="Coleine C."/>
            <person name="Stajich J.E."/>
            <person name="Selbmann L."/>
        </authorList>
    </citation>
    <scope>NUCLEOTIDE SEQUENCE [LARGE SCALE GENOMIC DNA]</scope>
    <source>
        <strain evidence="2 3">CCFEE 5887</strain>
    </source>
</reference>
<dbReference type="Proteomes" id="UP001345827">
    <property type="component" value="Unassembled WGS sequence"/>
</dbReference>
<protein>
    <submittedName>
        <fullName evidence="2">Uncharacterized protein</fullName>
    </submittedName>
</protein>
<gene>
    <name evidence="2" type="ORF">LTR25_005335</name>
</gene>
<feature type="region of interest" description="Disordered" evidence="1">
    <location>
        <begin position="1"/>
        <end position="23"/>
    </location>
</feature>
<organism evidence="2 3">
    <name type="scientific">Vermiconidia calcicola</name>
    <dbReference type="NCBI Taxonomy" id="1690605"/>
    <lineage>
        <taxon>Eukaryota</taxon>
        <taxon>Fungi</taxon>
        <taxon>Dikarya</taxon>
        <taxon>Ascomycota</taxon>
        <taxon>Pezizomycotina</taxon>
        <taxon>Dothideomycetes</taxon>
        <taxon>Dothideomycetidae</taxon>
        <taxon>Mycosphaerellales</taxon>
        <taxon>Extremaceae</taxon>
        <taxon>Vermiconidia</taxon>
    </lineage>
</organism>
<evidence type="ECO:0000313" key="2">
    <source>
        <dbReference type="EMBL" id="KAK5536661.1"/>
    </source>
</evidence>
<comment type="caution">
    <text evidence="2">The sequence shown here is derived from an EMBL/GenBank/DDBJ whole genome shotgun (WGS) entry which is preliminary data.</text>
</comment>
<sequence length="268" mass="29946">MEEKSKHQWEDSETANERIPTYEESVATAPILASTSGPWQKSSSSVPSIIRQERTRRIRHLIANSITPTFTLHLSNGCSHLSIIILPSESLSNSEALTEQNIVTPGPQFQESRTLLALKGEENRASFWTQGHVLQELDYLLRRELFDVADTAVTPNSTSRPEAQLLPATELPPRPKPKGWLRRAFVLPGPSQDPTGETGKWNLGWRTPETPGAPMSAWKPRARAKDLQPDEMAISTMLQPVSFRTESEMGLLETTTVKCIWVEIEIGI</sequence>
<dbReference type="AlphaFoldDB" id="A0AAV9Q9Q7"/>
<evidence type="ECO:0000256" key="1">
    <source>
        <dbReference type="SAM" id="MobiDB-lite"/>
    </source>
</evidence>
<feature type="compositionally biased region" description="Basic and acidic residues" evidence="1">
    <location>
        <begin position="1"/>
        <end position="10"/>
    </location>
</feature>
<keyword evidence="3" id="KW-1185">Reference proteome</keyword>